<evidence type="ECO:0000313" key="1">
    <source>
        <dbReference type="EMBL" id="KGM34767.1"/>
    </source>
</evidence>
<reference evidence="1 2" key="1">
    <citation type="submission" date="2014-01" db="EMBL/GenBank/DDBJ databases">
        <title>Genome sequence determination for a cystic fibrosis isolate, Inquilinus limosus.</title>
        <authorList>
            <person name="Pino M."/>
            <person name="Di Conza J."/>
            <person name="Gutkind G."/>
        </authorList>
    </citation>
    <scope>NUCLEOTIDE SEQUENCE [LARGE SCALE GENOMIC DNA]</scope>
    <source>
        <strain evidence="1 2">MP06</strain>
    </source>
</reference>
<organism evidence="1 2">
    <name type="scientific">Inquilinus limosus MP06</name>
    <dbReference type="NCBI Taxonomy" id="1398085"/>
    <lineage>
        <taxon>Bacteria</taxon>
        <taxon>Pseudomonadati</taxon>
        <taxon>Pseudomonadota</taxon>
        <taxon>Alphaproteobacteria</taxon>
        <taxon>Rhodospirillales</taxon>
        <taxon>Rhodospirillaceae</taxon>
        <taxon>Inquilinus</taxon>
    </lineage>
</organism>
<gene>
    <name evidence="1" type="ORF">P409_08360</name>
</gene>
<dbReference type="Proteomes" id="UP000029995">
    <property type="component" value="Unassembled WGS sequence"/>
</dbReference>
<protein>
    <submittedName>
        <fullName evidence="1">Phage Mu Mom-like protein</fullName>
    </submittedName>
</protein>
<sequence length="213" mass="24387">MLGFGSASLYVALIPRAEACEAIRANHYSGRVVNNSYVHLGVWVGGERLGVLQLGYALNPRRVEHIVAHTGIDEYLELNRMWLSDQAPRNSESKALAYVVRWLRRALPRIRWIQSFADERCGGWGVVYQAANYVYLGCHRSSFWALDGEAFHHLLTTAHRNSPRGLHLAANRHRAERHSYRQFRYVYFVKPSARRDLRMKVQPYPKIGASLAA</sequence>
<dbReference type="OrthoDB" id="6429215at2"/>
<dbReference type="EMBL" id="JANX01000070">
    <property type="protein sequence ID" value="KGM34767.1"/>
    <property type="molecule type" value="Genomic_DNA"/>
</dbReference>
<dbReference type="Pfam" id="PF25680">
    <property type="entry name" value="Mom"/>
    <property type="match status" value="1"/>
</dbReference>
<dbReference type="AlphaFoldDB" id="A0A0A0DCP1"/>
<evidence type="ECO:0000313" key="2">
    <source>
        <dbReference type="Proteomes" id="UP000029995"/>
    </source>
</evidence>
<name>A0A0A0DCP1_9PROT</name>
<accession>A0A0A0DCP1</accession>
<dbReference type="InterPro" id="IPR057895">
    <property type="entry name" value="Mom"/>
</dbReference>
<proteinExistence type="predicted"/>
<comment type="caution">
    <text evidence="1">The sequence shown here is derived from an EMBL/GenBank/DDBJ whole genome shotgun (WGS) entry which is preliminary data.</text>
</comment>